<dbReference type="Proteomes" id="UP000515811">
    <property type="component" value="Chromosome"/>
</dbReference>
<organism evidence="1 2">
    <name type="scientific">Diaphorobacter ruginosibacter</name>
    <dbReference type="NCBI Taxonomy" id="1715720"/>
    <lineage>
        <taxon>Bacteria</taxon>
        <taxon>Pseudomonadati</taxon>
        <taxon>Pseudomonadota</taxon>
        <taxon>Betaproteobacteria</taxon>
        <taxon>Burkholderiales</taxon>
        <taxon>Comamonadaceae</taxon>
        <taxon>Diaphorobacter</taxon>
    </lineage>
</organism>
<dbReference type="KEGG" id="drg:H9K76_21465"/>
<keyword evidence="2" id="KW-1185">Reference proteome</keyword>
<reference evidence="1 2" key="1">
    <citation type="submission" date="2020-08" db="EMBL/GenBank/DDBJ databases">
        <title>Genome sequence of Diaphorobacter ruginosibacter DSM 27467T.</title>
        <authorList>
            <person name="Hyun D.-W."/>
            <person name="Bae J.-W."/>
        </authorList>
    </citation>
    <scope>NUCLEOTIDE SEQUENCE [LARGE SCALE GENOMIC DNA]</scope>
    <source>
        <strain evidence="1 2">DSM 27467</strain>
    </source>
</reference>
<dbReference type="AlphaFoldDB" id="A0A7G9RN43"/>
<gene>
    <name evidence="1" type="ORF">H9K76_21465</name>
</gene>
<sequence length="181" mass="20182">MIAKAGLWHRPAQVALRAAGLTPALALALSLVLALAGCAGLTQPDPGAPAEEVRSRMGSPLSVKPLPEGGERWLYSTLPMGREVYHVDLDRQGTMRSITQVLDFQHLSTTPLGWSRRQVLDFYGPPYEITEVASFQGKVWTYRFMDDMHLRRLAHIHIDQEGRVAKVMFTDEPTAEDNRMS</sequence>
<dbReference type="RefSeq" id="WP_187597283.1">
    <property type="nucleotide sequence ID" value="NZ_CP060714.1"/>
</dbReference>
<evidence type="ECO:0000313" key="1">
    <source>
        <dbReference type="EMBL" id="QNN57018.1"/>
    </source>
</evidence>
<evidence type="ECO:0000313" key="2">
    <source>
        <dbReference type="Proteomes" id="UP000515811"/>
    </source>
</evidence>
<protein>
    <recommendedName>
        <fullName evidence="3">Outer membrane protein assembly factor BamE</fullName>
    </recommendedName>
</protein>
<accession>A0A7G9RN43</accession>
<name>A0A7G9RN43_9BURK</name>
<dbReference type="EMBL" id="CP060714">
    <property type="protein sequence ID" value="QNN57018.1"/>
    <property type="molecule type" value="Genomic_DNA"/>
</dbReference>
<proteinExistence type="predicted"/>
<evidence type="ECO:0008006" key="3">
    <source>
        <dbReference type="Google" id="ProtNLM"/>
    </source>
</evidence>